<reference evidence="1" key="1">
    <citation type="submission" date="2014-09" db="EMBL/GenBank/DDBJ databases">
        <authorList>
            <person name="Magalhaes I.L.F."/>
            <person name="Oliveira U."/>
            <person name="Santos F.R."/>
            <person name="Vidigal T.H.D.A."/>
            <person name="Brescovit A.D."/>
            <person name="Santos A.J."/>
        </authorList>
    </citation>
    <scope>NUCLEOTIDE SEQUENCE</scope>
</reference>
<dbReference type="AlphaFoldDB" id="A0A0K0LBL6"/>
<evidence type="ECO:0000313" key="1">
    <source>
        <dbReference type="EMBL" id="AIW81415.1"/>
    </source>
</evidence>
<proteinExistence type="predicted"/>
<name>A0A0K0LBL6_9BACT</name>
<accession>A0A0K0LBL6</accession>
<organism evidence="1">
    <name type="scientific">uncultured bacterium TB350_p</name>
    <dbReference type="NCBI Taxonomy" id="1552145"/>
    <lineage>
        <taxon>Bacteria</taxon>
        <taxon>environmental samples</taxon>
    </lineage>
</organism>
<sequence>MSQYYKTDLGIESLKQRSMNLNARQRRLLLLIDTEDFDLLNEQFKQRIASPELLEQLINLGLIADDAPSHVNSSSILKSFESASEITHPNQSIKKNQENMTDAIITHRVNDNLSPEIQADLSITDTHHSLEIQLHTLGFDEVKQLMAQLLQQNCGLMAKQLINRILQASDLAQLKLCQMQWITALQESRISSKELNFHLKQINFSLQKIMSS</sequence>
<dbReference type="EMBL" id="KM669732">
    <property type="protein sequence ID" value="AIW81415.1"/>
    <property type="molecule type" value="Genomic_DNA"/>
</dbReference>
<protein>
    <submittedName>
        <fullName evidence="1">Uncharacterized protein</fullName>
    </submittedName>
</protein>